<evidence type="ECO:0000313" key="3">
    <source>
        <dbReference type="EMBL" id="TWT29820.1"/>
    </source>
</evidence>
<feature type="compositionally biased region" description="Basic and acidic residues" evidence="1">
    <location>
        <begin position="300"/>
        <end position="317"/>
    </location>
</feature>
<feature type="transmembrane region" description="Helical" evidence="2">
    <location>
        <begin position="31"/>
        <end position="51"/>
    </location>
</feature>
<sequence length="346" mass="37157">MKSERRHELQKNDLEQVLEKGMEQMGPQAKIVAGVVIAILVAGIAVTWFQYQNKMARASGWGELFTASALMGQQDAQMTPALEAVGSAYHGRPAGAWAELFLGYDLYRQGLEKYFTQPDDAKLDLERSIKAFENARNAADVPELKQRAMWGIGQSSEVLATKESLQTATETYEKLSSQFPESPFGKWAGERLELLKSKGTEEFYTWYSEQDFAPKASPTTGILNQDLPSDPNLTLPSRDALTRPGGAGGLLDGPGSAPINLMPDNSGLPQPGEGDLMPQPESPATETPADSPAPSAPPTADEKTAEEAKPAAEEKAAAEAPMSEPAPEAPAETAEKPATEEQPAAE</sequence>
<keyword evidence="2" id="KW-0472">Membrane</keyword>
<feature type="compositionally biased region" description="Low complexity" evidence="1">
    <location>
        <begin position="318"/>
        <end position="332"/>
    </location>
</feature>
<dbReference type="OrthoDB" id="265362at2"/>
<evidence type="ECO:0000313" key="4">
    <source>
        <dbReference type="Proteomes" id="UP000318878"/>
    </source>
</evidence>
<dbReference type="EMBL" id="SJPF01000006">
    <property type="protein sequence ID" value="TWT29820.1"/>
    <property type="molecule type" value="Genomic_DNA"/>
</dbReference>
<feature type="compositionally biased region" description="Low complexity" evidence="1">
    <location>
        <begin position="282"/>
        <end position="293"/>
    </location>
</feature>
<dbReference type="InterPro" id="IPR011990">
    <property type="entry name" value="TPR-like_helical_dom_sf"/>
</dbReference>
<dbReference type="Gene3D" id="1.25.40.10">
    <property type="entry name" value="Tetratricopeptide repeat domain"/>
    <property type="match status" value="1"/>
</dbReference>
<feature type="compositionally biased region" description="Polar residues" evidence="1">
    <location>
        <begin position="217"/>
        <end position="235"/>
    </location>
</feature>
<proteinExistence type="predicted"/>
<dbReference type="AlphaFoldDB" id="A0A5C5UW75"/>
<dbReference type="Proteomes" id="UP000318878">
    <property type="component" value="Unassembled WGS sequence"/>
</dbReference>
<organism evidence="3 4">
    <name type="scientific">Blastopirellula retiformator</name>
    <dbReference type="NCBI Taxonomy" id="2527970"/>
    <lineage>
        <taxon>Bacteria</taxon>
        <taxon>Pseudomonadati</taxon>
        <taxon>Planctomycetota</taxon>
        <taxon>Planctomycetia</taxon>
        <taxon>Pirellulales</taxon>
        <taxon>Pirellulaceae</taxon>
        <taxon>Blastopirellula</taxon>
    </lineage>
</organism>
<protein>
    <recommendedName>
        <fullName evidence="5">Tetratricopeptide repeat-like domain-containing protein</fullName>
    </recommendedName>
</protein>
<evidence type="ECO:0000256" key="2">
    <source>
        <dbReference type="SAM" id="Phobius"/>
    </source>
</evidence>
<evidence type="ECO:0008006" key="5">
    <source>
        <dbReference type="Google" id="ProtNLM"/>
    </source>
</evidence>
<feature type="region of interest" description="Disordered" evidence="1">
    <location>
        <begin position="217"/>
        <end position="346"/>
    </location>
</feature>
<accession>A0A5C5UW75</accession>
<keyword evidence="2" id="KW-0812">Transmembrane</keyword>
<evidence type="ECO:0000256" key="1">
    <source>
        <dbReference type="SAM" id="MobiDB-lite"/>
    </source>
</evidence>
<name>A0A5C5UW75_9BACT</name>
<reference evidence="3 4" key="1">
    <citation type="submission" date="2019-02" db="EMBL/GenBank/DDBJ databases">
        <title>Deep-cultivation of Planctomycetes and their phenomic and genomic characterization uncovers novel biology.</title>
        <authorList>
            <person name="Wiegand S."/>
            <person name="Jogler M."/>
            <person name="Boedeker C."/>
            <person name="Pinto D."/>
            <person name="Vollmers J."/>
            <person name="Rivas-Marin E."/>
            <person name="Kohn T."/>
            <person name="Peeters S.H."/>
            <person name="Heuer A."/>
            <person name="Rast P."/>
            <person name="Oberbeckmann S."/>
            <person name="Bunk B."/>
            <person name="Jeske O."/>
            <person name="Meyerdierks A."/>
            <person name="Storesund J.E."/>
            <person name="Kallscheuer N."/>
            <person name="Luecker S."/>
            <person name="Lage O.M."/>
            <person name="Pohl T."/>
            <person name="Merkel B.J."/>
            <person name="Hornburger P."/>
            <person name="Mueller R.-W."/>
            <person name="Bruemmer F."/>
            <person name="Labrenz M."/>
            <person name="Spormann A.M."/>
            <person name="Op Den Camp H."/>
            <person name="Overmann J."/>
            <person name="Amann R."/>
            <person name="Jetten M.S.M."/>
            <person name="Mascher T."/>
            <person name="Medema M.H."/>
            <person name="Devos D.P."/>
            <person name="Kaster A.-K."/>
            <person name="Ovreas L."/>
            <person name="Rohde M."/>
            <person name="Galperin M.Y."/>
            <person name="Jogler C."/>
        </authorList>
    </citation>
    <scope>NUCLEOTIDE SEQUENCE [LARGE SCALE GENOMIC DNA]</scope>
    <source>
        <strain evidence="3 4">Enr8</strain>
    </source>
</reference>
<dbReference type="RefSeq" id="WP_146435869.1">
    <property type="nucleotide sequence ID" value="NZ_SJPF01000006.1"/>
</dbReference>
<keyword evidence="4" id="KW-1185">Reference proteome</keyword>
<gene>
    <name evidence="3" type="ORF">Enr8_44750</name>
</gene>
<comment type="caution">
    <text evidence="3">The sequence shown here is derived from an EMBL/GenBank/DDBJ whole genome shotgun (WGS) entry which is preliminary data.</text>
</comment>
<keyword evidence="2" id="KW-1133">Transmembrane helix</keyword>